<feature type="domain" description="RNA polymerase sigma factor 70 region 4 type 2" evidence="8">
    <location>
        <begin position="127"/>
        <end position="179"/>
    </location>
</feature>
<keyword evidence="3" id="KW-0731">Sigma factor</keyword>
<keyword evidence="5" id="KW-0804">Transcription</keyword>
<evidence type="ECO:0000256" key="5">
    <source>
        <dbReference type="ARBA" id="ARBA00023163"/>
    </source>
</evidence>
<proteinExistence type="inferred from homology"/>
<name>A0ABT7PJ81_9BACT</name>
<evidence type="ECO:0000256" key="6">
    <source>
        <dbReference type="SAM" id="MobiDB-lite"/>
    </source>
</evidence>
<keyword evidence="10" id="KW-1185">Reference proteome</keyword>
<feature type="domain" description="RNA polymerase sigma-70 region 2" evidence="7">
    <location>
        <begin position="34"/>
        <end position="101"/>
    </location>
</feature>
<dbReference type="InterPro" id="IPR039425">
    <property type="entry name" value="RNA_pol_sigma-70-like"/>
</dbReference>
<evidence type="ECO:0000259" key="8">
    <source>
        <dbReference type="Pfam" id="PF08281"/>
    </source>
</evidence>
<reference evidence="9 10" key="1">
    <citation type="submission" date="2023-06" db="EMBL/GenBank/DDBJ databases">
        <title>Roseiconus lacunae JC819 isolated from Gulf of Mannar region, Tamil Nadu.</title>
        <authorList>
            <person name="Pk S."/>
            <person name="Ch S."/>
            <person name="Ch V.R."/>
        </authorList>
    </citation>
    <scope>NUCLEOTIDE SEQUENCE [LARGE SCALE GENOMIC DNA]</scope>
    <source>
        <strain evidence="9 10">JC819</strain>
    </source>
</reference>
<dbReference type="InterPro" id="IPR013249">
    <property type="entry name" value="RNA_pol_sigma70_r4_t2"/>
</dbReference>
<dbReference type="EMBL" id="JASZZN010000008">
    <property type="protein sequence ID" value="MDM4016246.1"/>
    <property type="molecule type" value="Genomic_DNA"/>
</dbReference>
<dbReference type="Gene3D" id="1.10.10.10">
    <property type="entry name" value="Winged helix-like DNA-binding domain superfamily/Winged helix DNA-binding domain"/>
    <property type="match status" value="1"/>
</dbReference>
<evidence type="ECO:0000256" key="4">
    <source>
        <dbReference type="ARBA" id="ARBA00023125"/>
    </source>
</evidence>
<evidence type="ECO:0000256" key="2">
    <source>
        <dbReference type="ARBA" id="ARBA00023015"/>
    </source>
</evidence>
<dbReference type="Proteomes" id="UP001239462">
    <property type="component" value="Unassembled WGS sequence"/>
</dbReference>
<dbReference type="SUPFAM" id="SSF88946">
    <property type="entry name" value="Sigma2 domain of RNA polymerase sigma factors"/>
    <property type="match status" value="1"/>
</dbReference>
<protein>
    <submittedName>
        <fullName evidence="9">Sigma-70 family RNA polymerase sigma factor</fullName>
    </submittedName>
</protein>
<dbReference type="InterPro" id="IPR036388">
    <property type="entry name" value="WH-like_DNA-bd_sf"/>
</dbReference>
<dbReference type="SUPFAM" id="SSF88659">
    <property type="entry name" value="Sigma3 and sigma4 domains of RNA polymerase sigma factors"/>
    <property type="match status" value="1"/>
</dbReference>
<keyword evidence="4" id="KW-0238">DNA-binding</keyword>
<organism evidence="9 10">
    <name type="scientific">Roseiconus lacunae</name>
    <dbReference type="NCBI Taxonomy" id="2605694"/>
    <lineage>
        <taxon>Bacteria</taxon>
        <taxon>Pseudomonadati</taxon>
        <taxon>Planctomycetota</taxon>
        <taxon>Planctomycetia</taxon>
        <taxon>Pirellulales</taxon>
        <taxon>Pirellulaceae</taxon>
        <taxon>Roseiconus</taxon>
    </lineage>
</organism>
<feature type="region of interest" description="Disordered" evidence="6">
    <location>
        <begin position="190"/>
        <end position="219"/>
    </location>
</feature>
<dbReference type="CDD" id="cd06171">
    <property type="entry name" value="Sigma70_r4"/>
    <property type="match status" value="1"/>
</dbReference>
<keyword evidence="2" id="KW-0805">Transcription regulation</keyword>
<evidence type="ECO:0000256" key="1">
    <source>
        <dbReference type="ARBA" id="ARBA00010641"/>
    </source>
</evidence>
<dbReference type="Pfam" id="PF04542">
    <property type="entry name" value="Sigma70_r2"/>
    <property type="match status" value="1"/>
</dbReference>
<dbReference type="InterPro" id="IPR014284">
    <property type="entry name" value="RNA_pol_sigma-70_dom"/>
</dbReference>
<dbReference type="PANTHER" id="PTHR43133:SF8">
    <property type="entry name" value="RNA POLYMERASE SIGMA FACTOR HI_1459-RELATED"/>
    <property type="match status" value="1"/>
</dbReference>
<gene>
    <name evidence="9" type="ORF">QTN89_12460</name>
</gene>
<sequence length="219" mass="25040">MAHTNLFNCQIHQAAREVAQATVASTRTFALASLYDLTADRLVRFSVTVTRRQHDAEDAVATVMLKVASRPEILLRAERPWHYLLRMVRNESLVIVRSRSRLASIGSMAERLMGRSIDVVERDDERRVIWQALETLPFDQREVIVLKIWEQLTFAEIAEILELSPSTAASRYRYGLEKLSAKLVRLLGDEHGGDESSDRKHGVTESDRFAPSRRLREVI</sequence>
<evidence type="ECO:0000256" key="3">
    <source>
        <dbReference type="ARBA" id="ARBA00023082"/>
    </source>
</evidence>
<dbReference type="InterPro" id="IPR007627">
    <property type="entry name" value="RNA_pol_sigma70_r2"/>
</dbReference>
<evidence type="ECO:0000259" key="7">
    <source>
        <dbReference type="Pfam" id="PF04542"/>
    </source>
</evidence>
<dbReference type="NCBIfam" id="TIGR02937">
    <property type="entry name" value="sigma70-ECF"/>
    <property type="match status" value="1"/>
</dbReference>
<dbReference type="Gene3D" id="1.10.1740.10">
    <property type="match status" value="1"/>
</dbReference>
<dbReference type="PANTHER" id="PTHR43133">
    <property type="entry name" value="RNA POLYMERASE ECF-TYPE SIGMA FACTO"/>
    <property type="match status" value="1"/>
</dbReference>
<accession>A0ABT7PJ81</accession>
<comment type="similarity">
    <text evidence="1">Belongs to the sigma-70 factor family. ECF subfamily.</text>
</comment>
<comment type="caution">
    <text evidence="9">The sequence shown here is derived from an EMBL/GenBank/DDBJ whole genome shotgun (WGS) entry which is preliminary data.</text>
</comment>
<evidence type="ECO:0000313" key="10">
    <source>
        <dbReference type="Proteomes" id="UP001239462"/>
    </source>
</evidence>
<evidence type="ECO:0000313" key="9">
    <source>
        <dbReference type="EMBL" id="MDM4016246.1"/>
    </source>
</evidence>
<dbReference type="InterPro" id="IPR013324">
    <property type="entry name" value="RNA_pol_sigma_r3/r4-like"/>
</dbReference>
<dbReference type="Pfam" id="PF08281">
    <property type="entry name" value="Sigma70_r4_2"/>
    <property type="match status" value="1"/>
</dbReference>
<dbReference type="InterPro" id="IPR013325">
    <property type="entry name" value="RNA_pol_sigma_r2"/>
</dbReference>
<dbReference type="RefSeq" id="WP_149498009.1">
    <property type="nucleotide sequence ID" value="NZ_JASZZN010000008.1"/>
</dbReference>